<feature type="transmembrane region" description="Helical" evidence="5">
    <location>
        <begin position="182"/>
        <end position="204"/>
    </location>
</feature>
<evidence type="ECO:0000256" key="4">
    <source>
        <dbReference type="ARBA" id="ARBA00023136"/>
    </source>
</evidence>
<evidence type="ECO:0000256" key="3">
    <source>
        <dbReference type="ARBA" id="ARBA00022989"/>
    </source>
</evidence>
<dbReference type="PANTHER" id="PTHR37422">
    <property type="entry name" value="TEICHURONIC ACID BIOSYNTHESIS PROTEIN TUAE"/>
    <property type="match status" value="1"/>
</dbReference>
<feature type="transmembrane region" description="Helical" evidence="5">
    <location>
        <begin position="424"/>
        <end position="444"/>
    </location>
</feature>
<dbReference type="InterPro" id="IPR051533">
    <property type="entry name" value="WaaL-like"/>
</dbReference>
<dbReference type="PANTHER" id="PTHR37422:SF13">
    <property type="entry name" value="LIPOPOLYSACCHARIDE BIOSYNTHESIS PROTEIN PA4999-RELATED"/>
    <property type="match status" value="1"/>
</dbReference>
<protein>
    <recommendedName>
        <fullName evidence="6">O-antigen ligase-related domain-containing protein</fullName>
    </recommendedName>
</protein>
<feature type="transmembrane region" description="Helical" evidence="5">
    <location>
        <begin position="152"/>
        <end position="170"/>
    </location>
</feature>
<gene>
    <name evidence="7" type="ORF">XD93_0711</name>
</gene>
<evidence type="ECO:0000313" key="8">
    <source>
        <dbReference type="Proteomes" id="UP000053904"/>
    </source>
</evidence>
<evidence type="ECO:0000259" key="6">
    <source>
        <dbReference type="Pfam" id="PF04932"/>
    </source>
</evidence>
<proteinExistence type="predicted"/>
<comment type="caution">
    <text evidence="7">The sequence shown here is derived from an EMBL/GenBank/DDBJ whole genome shotgun (WGS) entry which is preliminary data.</text>
</comment>
<sequence>MKTSKFLKKNWNYVLSVLLIFSLIFLLSESVEKTVFIFIALLIWNILGIYFKDFIKSSFLTLLLLLPFNITYQLPYSVLGIHLADPFVNGVIVNYLIPTISILDLGVFLLLLSFIFGIKINLEWKGFSFLKIFVLFAIYLVIQSIYNSSALGLFNSIRLLLYIFTFYSLYKQKGKLFKGRYLYYLLSISIALVLFQGVLSLFQFNGGTSLGLSFLGESNVVSGMAGSSFIELNNSLYLRGYGTFPHPNVLGGWLIFNILLGWFLHEKFNKDRKGKIISILLMILSSLSLGLTFSRISLLACLIIWVAFLSKQLLKSKGKTFMFIGLLSERVLNLFGGGDSSWSDRLDLIRASLNIIKENILMGVGIGEFTSNMGDSVPRSSNGILLLQPVHNIFLLIISEIGLIGFGLYSTLFYFFFKDRKFNLRLVISLVTLFIIGMFDHYLFSLPQGLVLFFLIVIMS</sequence>
<feature type="transmembrane region" description="Helical" evidence="5">
    <location>
        <begin position="95"/>
        <end position="116"/>
    </location>
</feature>
<feature type="transmembrane region" description="Helical" evidence="5">
    <location>
        <begin position="393"/>
        <end position="417"/>
    </location>
</feature>
<feature type="transmembrane region" description="Helical" evidence="5">
    <location>
        <begin position="12"/>
        <end position="28"/>
    </location>
</feature>
<accession>A0A101HI14</accession>
<feature type="transmembrane region" description="Helical" evidence="5">
    <location>
        <begin position="34"/>
        <end position="51"/>
    </location>
</feature>
<evidence type="ECO:0000256" key="1">
    <source>
        <dbReference type="ARBA" id="ARBA00004141"/>
    </source>
</evidence>
<comment type="subcellular location">
    <subcellularLocation>
        <location evidence="1">Membrane</location>
        <topology evidence="1">Multi-pass membrane protein</topology>
    </subcellularLocation>
</comment>
<feature type="domain" description="O-antigen ligase-related" evidence="6">
    <location>
        <begin position="280"/>
        <end position="409"/>
    </location>
</feature>
<keyword evidence="4 5" id="KW-0472">Membrane</keyword>
<evidence type="ECO:0000313" key="7">
    <source>
        <dbReference type="EMBL" id="KUK76800.1"/>
    </source>
</evidence>
<keyword evidence="2 5" id="KW-0812">Transmembrane</keyword>
<evidence type="ECO:0000256" key="5">
    <source>
        <dbReference type="SAM" id="Phobius"/>
    </source>
</evidence>
<dbReference type="GO" id="GO:0016020">
    <property type="term" value="C:membrane"/>
    <property type="evidence" value="ECO:0007669"/>
    <property type="project" value="UniProtKB-SubCell"/>
</dbReference>
<dbReference type="Proteomes" id="UP000053904">
    <property type="component" value="Unassembled WGS sequence"/>
</dbReference>
<keyword evidence="3 5" id="KW-1133">Transmembrane helix</keyword>
<dbReference type="InterPro" id="IPR007016">
    <property type="entry name" value="O-antigen_ligase-rel_domated"/>
</dbReference>
<dbReference type="AlphaFoldDB" id="A0A101HI14"/>
<dbReference type="EMBL" id="LGGO01000102">
    <property type="protein sequence ID" value="KUK76800.1"/>
    <property type="molecule type" value="Genomic_DNA"/>
</dbReference>
<feature type="transmembrane region" description="Helical" evidence="5">
    <location>
        <begin position="244"/>
        <end position="264"/>
    </location>
</feature>
<organism evidence="7 8">
    <name type="scientific">candidate division WS6 bacterium 34_10</name>
    <dbReference type="NCBI Taxonomy" id="1641389"/>
    <lineage>
        <taxon>Bacteria</taxon>
        <taxon>Candidatus Dojkabacteria</taxon>
    </lineage>
</organism>
<reference evidence="8" key="1">
    <citation type="journal article" date="2015" name="MBio">
        <title>Genome-Resolved Metagenomic Analysis Reveals Roles for Candidate Phyla and Other Microbial Community Members in Biogeochemical Transformations in Oil Reservoirs.</title>
        <authorList>
            <person name="Hu P."/>
            <person name="Tom L."/>
            <person name="Singh A."/>
            <person name="Thomas B.C."/>
            <person name="Baker B.J."/>
            <person name="Piceno Y.M."/>
            <person name="Andersen G.L."/>
            <person name="Banfield J.F."/>
        </authorList>
    </citation>
    <scope>NUCLEOTIDE SEQUENCE [LARGE SCALE GENOMIC DNA]</scope>
</reference>
<name>A0A101HI14_9BACT</name>
<dbReference type="Pfam" id="PF04932">
    <property type="entry name" value="Wzy_C"/>
    <property type="match status" value="1"/>
</dbReference>
<feature type="transmembrane region" description="Helical" evidence="5">
    <location>
        <begin position="128"/>
        <end position="146"/>
    </location>
</feature>
<feature type="transmembrane region" description="Helical" evidence="5">
    <location>
        <begin position="58"/>
        <end position="75"/>
    </location>
</feature>
<feature type="transmembrane region" description="Helical" evidence="5">
    <location>
        <begin position="276"/>
        <end position="308"/>
    </location>
</feature>
<evidence type="ECO:0000256" key="2">
    <source>
        <dbReference type="ARBA" id="ARBA00022692"/>
    </source>
</evidence>